<evidence type="ECO:0000256" key="2">
    <source>
        <dbReference type="SAM" id="Phobius"/>
    </source>
</evidence>
<accession>A0AAD6V400</accession>
<feature type="transmembrane region" description="Helical" evidence="2">
    <location>
        <begin position="27"/>
        <end position="55"/>
    </location>
</feature>
<keyword evidence="2" id="KW-0472">Membrane</keyword>
<feature type="region of interest" description="Disordered" evidence="1">
    <location>
        <begin position="95"/>
        <end position="122"/>
    </location>
</feature>
<protein>
    <submittedName>
        <fullName evidence="3">Uncharacterized protein</fullName>
    </submittedName>
</protein>
<dbReference type="AlphaFoldDB" id="A0AAD6V400"/>
<name>A0AAD6V400_9AGAR</name>
<comment type="caution">
    <text evidence="3">The sequence shown here is derived from an EMBL/GenBank/DDBJ whole genome shotgun (WGS) entry which is preliminary data.</text>
</comment>
<keyword evidence="2" id="KW-1133">Transmembrane helix</keyword>
<evidence type="ECO:0000256" key="1">
    <source>
        <dbReference type="SAM" id="MobiDB-lite"/>
    </source>
</evidence>
<gene>
    <name evidence="3" type="ORF">GGX14DRAFT_544532</name>
</gene>
<dbReference type="EMBL" id="JARJCW010000055">
    <property type="protein sequence ID" value="KAJ7202368.1"/>
    <property type="molecule type" value="Genomic_DNA"/>
</dbReference>
<organism evidence="3 4">
    <name type="scientific">Mycena pura</name>
    <dbReference type="NCBI Taxonomy" id="153505"/>
    <lineage>
        <taxon>Eukaryota</taxon>
        <taxon>Fungi</taxon>
        <taxon>Dikarya</taxon>
        <taxon>Basidiomycota</taxon>
        <taxon>Agaricomycotina</taxon>
        <taxon>Agaricomycetes</taxon>
        <taxon>Agaricomycetidae</taxon>
        <taxon>Agaricales</taxon>
        <taxon>Marasmiineae</taxon>
        <taxon>Mycenaceae</taxon>
        <taxon>Mycena</taxon>
    </lineage>
</organism>
<keyword evidence="2" id="KW-0812">Transmembrane</keyword>
<proteinExistence type="predicted"/>
<evidence type="ECO:0000313" key="3">
    <source>
        <dbReference type="EMBL" id="KAJ7202368.1"/>
    </source>
</evidence>
<reference evidence="3" key="1">
    <citation type="submission" date="2023-03" db="EMBL/GenBank/DDBJ databases">
        <title>Massive genome expansion in bonnet fungi (Mycena s.s.) driven by repeated elements and novel gene families across ecological guilds.</title>
        <authorList>
            <consortium name="Lawrence Berkeley National Laboratory"/>
            <person name="Harder C.B."/>
            <person name="Miyauchi S."/>
            <person name="Viragh M."/>
            <person name="Kuo A."/>
            <person name="Thoen E."/>
            <person name="Andreopoulos B."/>
            <person name="Lu D."/>
            <person name="Skrede I."/>
            <person name="Drula E."/>
            <person name="Henrissat B."/>
            <person name="Morin E."/>
            <person name="Kohler A."/>
            <person name="Barry K."/>
            <person name="LaButti K."/>
            <person name="Morin E."/>
            <person name="Salamov A."/>
            <person name="Lipzen A."/>
            <person name="Mereny Z."/>
            <person name="Hegedus B."/>
            <person name="Baldrian P."/>
            <person name="Stursova M."/>
            <person name="Weitz H."/>
            <person name="Taylor A."/>
            <person name="Grigoriev I.V."/>
            <person name="Nagy L.G."/>
            <person name="Martin F."/>
            <person name="Kauserud H."/>
        </authorList>
    </citation>
    <scope>NUCLEOTIDE SEQUENCE</scope>
    <source>
        <strain evidence="3">9144</strain>
    </source>
</reference>
<sequence length="283" mass="30924">MTVHATQLGPSSSVMKQLMSMILPTEYIGFSACGLQALTIWFSPLFVLLLFMIVITMHKQVRLPAMSDPQLVPFRLETIRIAFYLRFPRGRGKPPEVGGRVARGRGRGRDILKPPKTSTLPPELGERVNAALHTQIGDCLRLQEHDSGVLSLLQAIEQDLPSGPGVSVSHVAHTGQRGRPRIELNFDFLSFGSNLREPTGLAAVAGVSSRTVCQRLLDYGLVQPAAPVYTETLDEGTGDIVRTYTSSTAGPVSNLTDDELDQRMHDILEIFPTFGRGMIAGHP</sequence>
<dbReference type="Proteomes" id="UP001219525">
    <property type="component" value="Unassembled WGS sequence"/>
</dbReference>
<feature type="non-terminal residue" evidence="3">
    <location>
        <position position="283"/>
    </location>
</feature>
<evidence type="ECO:0000313" key="4">
    <source>
        <dbReference type="Proteomes" id="UP001219525"/>
    </source>
</evidence>
<keyword evidence="4" id="KW-1185">Reference proteome</keyword>